<proteinExistence type="predicted"/>
<dbReference type="AlphaFoldDB" id="A0A0A0LCY7"/>
<evidence type="ECO:0000313" key="1">
    <source>
        <dbReference type="EMBL" id="KGN59653.1"/>
    </source>
</evidence>
<reference evidence="1 2" key="4">
    <citation type="journal article" date="2011" name="BMC Genomics">
        <title>RNA-Seq improves annotation of protein-coding genes in the cucumber genome.</title>
        <authorList>
            <person name="Li Z."/>
            <person name="Zhang Z."/>
            <person name="Yan P."/>
            <person name="Huang S."/>
            <person name="Fei Z."/>
            <person name="Lin K."/>
        </authorList>
    </citation>
    <scope>NUCLEOTIDE SEQUENCE [LARGE SCALE GENOMIC DNA]</scope>
    <source>
        <strain evidence="2">cv. 9930</strain>
    </source>
</reference>
<name>A0A0A0LCY7_CUCSA</name>
<sequence>MAEEAAESRKIPPCLLIFGSQLIFDDDRLVFPAMDCQNKKSDSIRKRKQWRPEIRFPARGTRLCFFLVFSNRWISSGGFGFLKV</sequence>
<gene>
    <name evidence="1" type="ORF">Csa_3G835900</name>
</gene>
<keyword evidence="2" id="KW-1185">Reference proteome</keyword>
<protein>
    <submittedName>
        <fullName evidence="1">Uncharacterized protein</fullName>
    </submittedName>
</protein>
<reference evidence="1 2" key="3">
    <citation type="journal article" date="2010" name="BMC Genomics">
        <title>Transcriptome sequencing and comparative analysis of cucumber flowers with different sex types.</title>
        <authorList>
            <person name="Guo S."/>
            <person name="Zheng Y."/>
            <person name="Joung J.G."/>
            <person name="Liu S."/>
            <person name="Zhang Z."/>
            <person name="Crasta O.R."/>
            <person name="Sobral B.W."/>
            <person name="Xu Y."/>
            <person name="Huang S."/>
            <person name="Fei Z."/>
        </authorList>
    </citation>
    <scope>NUCLEOTIDE SEQUENCE [LARGE SCALE GENOMIC DNA]</scope>
    <source>
        <strain evidence="2">cv. 9930</strain>
    </source>
</reference>
<organism evidence="1 2">
    <name type="scientific">Cucumis sativus</name>
    <name type="common">Cucumber</name>
    <dbReference type="NCBI Taxonomy" id="3659"/>
    <lineage>
        <taxon>Eukaryota</taxon>
        <taxon>Viridiplantae</taxon>
        <taxon>Streptophyta</taxon>
        <taxon>Embryophyta</taxon>
        <taxon>Tracheophyta</taxon>
        <taxon>Spermatophyta</taxon>
        <taxon>Magnoliopsida</taxon>
        <taxon>eudicotyledons</taxon>
        <taxon>Gunneridae</taxon>
        <taxon>Pentapetalae</taxon>
        <taxon>rosids</taxon>
        <taxon>fabids</taxon>
        <taxon>Cucurbitales</taxon>
        <taxon>Cucurbitaceae</taxon>
        <taxon>Benincaseae</taxon>
        <taxon>Cucumis</taxon>
    </lineage>
</organism>
<dbReference type="Gramene" id="KGN59653">
    <property type="protein sequence ID" value="KGN59653"/>
    <property type="gene ID" value="Csa_3G835900"/>
</dbReference>
<reference evidence="1 2" key="2">
    <citation type="journal article" date="2009" name="PLoS ONE">
        <title>An integrated genetic and cytogenetic map of the cucumber genome.</title>
        <authorList>
            <person name="Ren Y."/>
            <person name="Zhang Z."/>
            <person name="Liu J."/>
            <person name="Staub J.E."/>
            <person name="Han Y."/>
            <person name="Cheng Z."/>
            <person name="Li X."/>
            <person name="Lu J."/>
            <person name="Miao H."/>
            <person name="Kang H."/>
            <person name="Xie B."/>
            <person name="Gu X."/>
            <person name="Wang X."/>
            <person name="Du Y."/>
            <person name="Jin W."/>
            <person name="Huang S."/>
        </authorList>
    </citation>
    <scope>NUCLEOTIDE SEQUENCE [LARGE SCALE GENOMIC DNA]</scope>
    <source>
        <strain evidence="2">cv. 9930</strain>
    </source>
</reference>
<accession>A0A0A0LCY7</accession>
<evidence type="ECO:0000313" key="2">
    <source>
        <dbReference type="Proteomes" id="UP000029981"/>
    </source>
</evidence>
<reference evidence="1 2" key="1">
    <citation type="journal article" date="2009" name="Nat. Genet.">
        <title>The genome of the cucumber, Cucumis sativus L.</title>
        <authorList>
            <person name="Huang S."/>
            <person name="Li R."/>
            <person name="Zhang Z."/>
            <person name="Li L."/>
            <person name="Gu X."/>
            <person name="Fan W."/>
            <person name="Lucas W.J."/>
            <person name="Wang X."/>
            <person name="Xie B."/>
            <person name="Ni P."/>
            <person name="Ren Y."/>
            <person name="Zhu H."/>
            <person name="Li J."/>
            <person name="Lin K."/>
            <person name="Jin W."/>
            <person name="Fei Z."/>
            <person name="Li G."/>
            <person name="Staub J."/>
            <person name="Kilian A."/>
            <person name="van der Vossen E.A."/>
            <person name="Wu Y."/>
            <person name="Guo J."/>
            <person name="He J."/>
            <person name="Jia Z."/>
            <person name="Ren Y."/>
            <person name="Tian G."/>
            <person name="Lu Y."/>
            <person name="Ruan J."/>
            <person name="Qian W."/>
            <person name="Wang M."/>
            <person name="Huang Q."/>
            <person name="Li B."/>
            <person name="Xuan Z."/>
            <person name="Cao J."/>
            <person name="Asan"/>
            <person name="Wu Z."/>
            <person name="Zhang J."/>
            <person name="Cai Q."/>
            <person name="Bai Y."/>
            <person name="Zhao B."/>
            <person name="Han Y."/>
            <person name="Li Y."/>
            <person name="Li X."/>
            <person name="Wang S."/>
            <person name="Shi Q."/>
            <person name="Liu S."/>
            <person name="Cho W.K."/>
            <person name="Kim J.Y."/>
            <person name="Xu Y."/>
            <person name="Heller-Uszynska K."/>
            <person name="Miao H."/>
            <person name="Cheng Z."/>
            <person name="Zhang S."/>
            <person name="Wu J."/>
            <person name="Yang Y."/>
            <person name="Kang H."/>
            <person name="Li M."/>
            <person name="Liang H."/>
            <person name="Ren X."/>
            <person name="Shi Z."/>
            <person name="Wen M."/>
            <person name="Jian M."/>
            <person name="Yang H."/>
            <person name="Zhang G."/>
            <person name="Yang Z."/>
            <person name="Chen R."/>
            <person name="Liu S."/>
            <person name="Li J."/>
            <person name="Ma L."/>
            <person name="Liu H."/>
            <person name="Zhou Y."/>
            <person name="Zhao J."/>
            <person name="Fang X."/>
            <person name="Li G."/>
            <person name="Fang L."/>
            <person name="Li Y."/>
            <person name="Liu D."/>
            <person name="Zheng H."/>
            <person name="Zhang Y."/>
            <person name="Qin N."/>
            <person name="Li Z."/>
            <person name="Yang G."/>
            <person name="Yang S."/>
            <person name="Bolund L."/>
            <person name="Kristiansen K."/>
            <person name="Zheng H."/>
            <person name="Li S."/>
            <person name="Zhang X."/>
            <person name="Yang H."/>
            <person name="Wang J."/>
            <person name="Sun R."/>
            <person name="Zhang B."/>
            <person name="Jiang S."/>
            <person name="Wang J."/>
            <person name="Du Y."/>
            <person name="Li S."/>
        </authorList>
    </citation>
    <scope>NUCLEOTIDE SEQUENCE [LARGE SCALE GENOMIC DNA]</scope>
    <source>
        <strain evidence="2">cv. 9930</strain>
    </source>
</reference>
<dbReference type="Proteomes" id="UP000029981">
    <property type="component" value="Chromosome 3"/>
</dbReference>
<dbReference type="EMBL" id="CM002924">
    <property type="protein sequence ID" value="KGN59653.1"/>
    <property type="molecule type" value="Genomic_DNA"/>
</dbReference>